<keyword evidence="6 11" id="KW-0812">Transmembrane</keyword>
<sequence>MIVSVVSMPEGVVVRTDLSEARGRLTAPGFVIVDIDQEDDPPPEGHPLSRRLGLDAEIWEWIGERQEHVRADYREGAAAGIVPVVCGDRIVYVQIHADEEHLITVHRGPVELIDTFVERLRHDRPTDAVTALFLILQGVLESFRRAVTEAHLEVEDLEEAMFEERRPQHAERLALLRRRAAQLHRVFLPYASVVQEILVRRRMTNHAIPEERLAMNQLHEHTVQLVLLEIESLRDATRRAAGSYASIVADQQNLVINRLTVVSMIFLPLSFLTGFFGMNFNFLTNRLTTEDSFLALGLGLQAASVVAALYYVLYRTHWRQLRDSRSHGTDNDEA</sequence>
<keyword evidence="7" id="KW-0862">Zinc</keyword>
<dbReference type="EMBL" id="CP045643">
    <property type="protein sequence ID" value="QFZ73570.1"/>
    <property type="molecule type" value="Genomic_DNA"/>
</dbReference>
<evidence type="ECO:0000256" key="3">
    <source>
        <dbReference type="ARBA" id="ARBA00022448"/>
    </source>
</evidence>
<dbReference type="InterPro" id="IPR045863">
    <property type="entry name" value="CorA_TM1_TM2"/>
</dbReference>
<evidence type="ECO:0000256" key="11">
    <source>
        <dbReference type="SAM" id="Phobius"/>
    </source>
</evidence>
<evidence type="ECO:0000256" key="10">
    <source>
        <dbReference type="ARBA" id="ARBA00023136"/>
    </source>
</evidence>
<organism evidence="12 13">
    <name type="scientific">Streptomyces fagopyri</name>
    <dbReference type="NCBI Taxonomy" id="2662397"/>
    <lineage>
        <taxon>Bacteria</taxon>
        <taxon>Bacillati</taxon>
        <taxon>Actinomycetota</taxon>
        <taxon>Actinomycetes</taxon>
        <taxon>Kitasatosporales</taxon>
        <taxon>Streptomycetaceae</taxon>
        <taxon>Streptomyces</taxon>
    </lineage>
</organism>
<evidence type="ECO:0000256" key="9">
    <source>
        <dbReference type="ARBA" id="ARBA00023065"/>
    </source>
</evidence>
<evidence type="ECO:0000313" key="13">
    <source>
        <dbReference type="Proteomes" id="UP000326179"/>
    </source>
</evidence>
<reference evidence="12 13" key="1">
    <citation type="submission" date="2019-10" db="EMBL/GenBank/DDBJ databases">
        <title>A novel species.</title>
        <authorList>
            <person name="Gao J."/>
        </authorList>
    </citation>
    <scope>NUCLEOTIDE SEQUENCE [LARGE SCALE GENOMIC DNA]</scope>
    <source>
        <strain evidence="12 13">QMT-28</strain>
    </source>
</reference>
<dbReference type="PANTHER" id="PTHR46494">
    <property type="entry name" value="CORA FAMILY METAL ION TRANSPORTER (EUROFUNG)"/>
    <property type="match status" value="1"/>
</dbReference>
<dbReference type="KEGG" id="sfy:GFH48_10190"/>
<keyword evidence="8 11" id="KW-1133">Transmembrane helix</keyword>
<evidence type="ECO:0000256" key="5">
    <source>
        <dbReference type="ARBA" id="ARBA00022519"/>
    </source>
</evidence>
<gene>
    <name evidence="12" type="ORF">GFH48_10190</name>
</gene>
<dbReference type="GO" id="GO:0050897">
    <property type="term" value="F:cobalt ion binding"/>
    <property type="evidence" value="ECO:0007669"/>
    <property type="project" value="TreeGrafter"/>
</dbReference>
<evidence type="ECO:0000256" key="1">
    <source>
        <dbReference type="ARBA" id="ARBA00004651"/>
    </source>
</evidence>
<name>A0A5Q0L952_9ACTN</name>
<keyword evidence="5" id="KW-0997">Cell inner membrane</keyword>
<evidence type="ECO:0000313" key="12">
    <source>
        <dbReference type="EMBL" id="QFZ73570.1"/>
    </source>
</evidence>
<evidence type="ECO:0000256" key="2">
    <source>
        <dbReference type="ARBA" id="ARBA00009765"/>
    </source>
</evidence>
<dbReference type="SUPFAM" id="SSF143865">
    <property type="entry name" value="CorA soluble domain-like"/>
    <property type="match status" value="1"/>
</dbReference>
<dbReference type="Proteomes" id="UP000326179">
    <property type="component" value="Chromosome"/>
</dbReference>
<dbReference type="GO" id="GO:0000287">
    <property type="term" value="F:magnesium ion binding"/>
    <property type="evidence" value="ECO:0007669"/>
    <property type="project" value="TreeGrafter"/>
</dbReference>
<dbReference type="Gene3D" id="1.20.58.340">
    <property type="entry name" value="Magnesium transport protein CorA, transmembrane region"/>
    <property type="match status" value="2"/>
</dbReference>
<proteinExistence type="inferred from homology"/>
<comment type="similarity">
    <text evidence="2">Belongs to the CorA metal ion transporter (MIT) (TC 1.A.35) family.</text>
</comment>
<dbReference type="SUPFAM" id="SSF144083">
    <property type="entry name" value="Magnesium transport protein CorA, transmembrane region"/>
    <property type="match status" value="1"/>
</dbReference>
<evidence type="ECO:0000256" key="7">
    <source>
        <dbReference type="ARBA" id="ARBA00022833"/>
    </source>
</evidence>
<evidence type="ECO:0000256" key="6">
    <source>
        <dbReference type="ARBA" id="ARBA00022692"/>
    </source>
</evidence>
<protein>
    <submittedName>
        <fullName evidence="12">Cation transporter</fullName>
    </submittedName>
</protein>
<comment type="subcellular location">
    <subcellularLocation>
        <location evidence="1">Cell membrane</location>
        <topology evidence="1">Multi-pass membrane protein</topology>
    </subcellularLocation>
</comment>
<accession>A0A5Q0L952</accession>
<evidence type="ECO:0000256" key="4">
    <source>
        <dbReference type="ARBA" id="ARBA00022475"/>
    </source>
</evidence>
<dbReference type="AlphaFoldDB" id="A0A5Q0L952"/>
<dbReference type="GO" id="GO:0015087">
    <property type="term" value="F:cobalt ion transmembrane transporter activity"/>
    <property type="evidence" value="ECO:0007669"/>
    <property type="project" value="TreeGrafter"/>
</dbReference>
<dbReference type="PANTHER" id="PTHR46494:SF3">
    <property type="entry name" value="ZINC TRANSPORT PROTEIN ZNTB"/>
    <property type="match status" value="1"/>
</dbReference>
<feature type="transmembrane region" description="Helical" evidence="11">
    <location>
        <begin position="292"/>
        <end position="313"/>
    </location>
</feature>
<keyword evidence="10 11" id="KW-0472">Membrane</keyword>
<keyword evidence="3" id="KW-0813">Transport</keyword>
<keyword evidence="4" id="KW-1003">Cell membrane</keyword>
<keyword evidence="13" id="KW-1185">Reference proteome</keyword>
<dbReference type="InterPro" id="IPR045861">
    <property type="entry name" value="CorA_cytoplasmic_dom"/>
</dbReference>
<dbReference type="InterPro" id="IPR002523">
    <property type="entry name" value="MgTranspt_CorA/ZnTranspt_ZntB"/>
</dbReference>
<feature type="transmembrane region" description="Helical" evidence="11">
    <location>
        <begin position="259"/>
        <end position="280"/>
    </location>
</feature>
<keyword evidence="9" id="KW-0406">Ion transport</keyword>
<dbReference type="GO" id="GO:0015095">
    <property type="term" value="F:magnesium ion transmembrane transporter activity"/>
    <property type="evidence" value="ECO:0007669"/>
    <property type="project" value="TreeGrafter"/>
</dbReference>
<dbReference type="RefSeq" id="WP_153287932.1">
    <property type="nucleotide sequence ID" value="NZ_CP045643.1"/>
</dbReference>
<evidence type="ECO:0000256" key="8">
    <source>
        <dbReference type="ARBA" id="ARBA00022989"/>
    </source>
</evidence>
<dbReference type="Pfam" id="PF01544">
    <property type="entry name" value="CorA"/>
    <property type="match status" value="1"/>
</dbReference>
<dbReference type="GO" id="GO:0005886">
    <property type="term" value="C:plasma membrane"/>
    <property type="evidence" value="ECO:0007669"/>
    <property type="project" value="UniProtKB-SubCell"/>
</dbReference>